<gene>
    <name evidence="1" type="ORF">M409DRAFT_53579</name>
</gene>
<evidence type="ECO:0000313" key="1">
    <source>
        <dbReference type="EMBL" id="KAF2168300.1"/>
    </source>
</evidence>
<sequence>MPTKLEQVVAHVGTLSKLELDSIIAVAQAHKERLPDTTKCYLLDLPAELRNIIYYYAAITHLREFGNTLRCGLLVVNKKAASSSWTSYTSDMHVNTRNTANKRKTANKKSLKKLLDGLEGITKIQGFQFMPRCWVDGKVVRISRDVYVSPDQERFHVLGTLKLVTGKRDREVSFGCWMHEAKQYGLDYEIPEDYPAELLNGYDDEEEDLVFVVSLCEVVEDDRRVWLLILCVVSSSTVPNENATSFRAPFLSFHRNHPSNKHLTSTITIPG</sequence>
<evidence type="ECO:0000313" key="2">
    <source>
        <dbReference type="Proteomes" id="UP000799537"/>
    </source>
</evidence>
<organism evidence="1 2">
    <name type="scientific">Zasmidium cellare ATCC 36951</name>
    <dbReference type="NCBI Taxonomy" id="1080233"/>
    <lineage>
        <taxon>Eukaryota</taxon>
        <taxon>Fungi</taxon>
        <taxon>Dikarya</taxon>
        <taxon>Ascomycota</taxon>
        <taxon>Pezizomycotina</taxon>
        <taxon>Dothideomycetes</taxon>
        <taxon>Dothideomycetidae</taxon>
        <taxon>Mycosphaerellales</taxon>
        <taxon>Mycosphaerellaceae</taxon>
        <taxon>Zasmidium</taxon>
    </lineage>
</organism>
<reference evidence="1" key="1">
    <citation type="journal article" date="2020" name="Stud. Mycol.">
        <title>101 Dothideomycetes genomes: a test case for predicting lifestyles and emergence of pathogens.</title>
        <authorList>
            <person name="Haridas S."/>
            <person name="Albert R."/>
            <person name="Binder M."/>
            <person name="Bloem J."/>
            <person name="Labutti K."/>
            <person name="Salamov A."/>
            <person name="Andreopoulos B."/>
            <person name="Baker S."/>
            <person name="Barry K."/>
            <person name="Bills G."/>
            <person name="Bluhm B."/>
            <person name="Cannon C."/>
            <person name="Castanera R."/>
            <person name="Culley D."/>
            <person name="Daum C."/>
            <person name="Ezra D."/>
            <person name="Gonzalez J."/>
            <person name="Henrissat B."/>
            <person name="Kuo A."/>
            <person name="Liang C."/>
            <person name="Lipzen A."/>
            <person name="Lutzoni F."/>
            <person name="Magnuson J."/>
            <person name="Mondo S."/>
            <person name="Nolan M."/>
            <person name="Ohm R."/>
            <person name="Pangilinan J."/>
            <person name="Park H.-J."/>
            <person name="Ramirez L."/>
            <person name="Alfaro M."/>
            <person name="Sun H."/>
            <person name="Tritt A."/>
            <person name="Yoshinaga Y."/>
            <person name="Zwiers L.-H."/>
            <person name="Turgeon B."/>
            <person name="Goodwin S."/>
            <person name="Spatafora J."/>
            <person name="Crous P."/>
            <person name="Grigoriev I."/>
        </authorList>
    </citation>
    <scope>NUCLEOTIDE SEQUENCE</scope>
    <source>
        <strain evidence="1">ATCC 36951</strain>
    </source>
</reference>
<keyword evidence="2" id="KW-1185">Reference proteome</keyword>
<accession>A0A6A6CQ88</accession>
<dbReference type="AlphaFoldDB" id="A0A6A6CQ88"/>
<proteinExistence type="predicted"/>
<dbReference type="EMBL" id="ML993591">
    <property type="protein sequence ID" value="KAF2168300.1"/>
    <property type="molecule type" value="Genomic_DNA"/>
</dbReference>
<dbReference type="Proteomes" id="UP000799537">
    <property type="component" value="Unassembled WGS sequence"/>
</dbReference>
<protein>
    <submittedName>
        <fullName evidence="1">Uncharacterized protein</fullName>
    </submittedName>
</protein>
<name>A0A6A6CQ88_ZASCE</name>
<dbReference type="RefSeq" id="XP_033669189.1">
    <property type="nucleotide sequence ID" value="XM_033812414.1"/>
</dbReference>
<dbReference type="GeneID" id="54565686"/>